<proteinExistence type="predicted"/>
<dbReference type="Gene3D" id="2.30.110.10">
    <property type="entry name" value="Electron Transport, Fmn-binding Protein, Chain A"/>
    <property type="match status" value="1"/>
</dbReference>
<name>A0ABU9XPN7_9SPHN</name>
<dbReference type="Proteomes" id="UP001404104">
    <property type="component" value="Unassembled WGS sequence"/>
</dbReference>
<dbReference type="RefSeq" id="WP_345863409.1">
    <property type="nucleotide sequence ID" value="NZ_JBDIMF010000001.1"/>
</dbReference>
<organism evidence="1 2">
    <name type="scientific">Sphingomonas qilianensis</name>
    <dbReference type="NCBI Taxonomy" id="1736690"/>
    <lineage>
        <taxon>Bacteria</taxon>
        <taxon>Pseudomonadati</taxon>
        <taxon>Pseudomonadota</taxon>
        <taxon>Alphaproteobacteria</taxon>
        <taxon>Sphingomonadales</taxon>
        <taxon>Sphingomonadaceae</taxon>
        <taxon>Sphingomonas</taxon>
    </lineage>
</organism>
<evidence type="ECO:0000313" key="1">
    <source>
        <dbReference type="EMBL" id="MEN2785791.1"/>
    </source>
</evidence>
<dbReference type="PANTHER" id="PTHR35802:SF1">
    <property type="entry name" value="PROTEASE SYNTHASE AND SPORULATION PROTEIN PAI 2"/>
    <property type="match status" value="1"/>
</dbReference>
<evidence type="ECO:0000313" key="2">
    <source>
        <dbReference type="Proteomes" id="UP001404104"/>
    </source>
</evidence>
<dbReference type="Pfam" id="PF04299">
    <property type="entry name" value="FMN_bind_2"/>
    <property type="match status" value="1"/>
</dbReference>
<dbReference type="InterPro" id="IPR007396">
    <property type="entry name" value="TR_PAI2-type"/>
</dbReference>
<dbReference type="PANTHER" id="PTHR35802">
    <property type="entry name" value="PROTEASE SYNTHASE AND SPORULATION PROTEIN PAI 2"/>
    <property type="match status" value="1"/>
</dbReference>
<dbReference type="SUPFAM" id="SSF50475">
    <property type="entry name" value="FMN-binding split barrel"/>
    <property type="match status" value="1"/>
</dbReference>
<accession>A0ABU9XPN7</accession>
<comment type="caution">
    <text evidence="1">The sequence shown here is derived from an EMBL/GenBank/DDBJ whole genome shotgun (WGS) entry which is preliminary data.</text>
</comment>
<dbReference type="InterPro" id="IPR012349">
    <property type="entry name" value="Split_barrel_FMN-bd"/>
</dbReference>
<sequence>MHPDRTFHWEDRAAMRELVSALGFGALFAATPDGPRVAHVPIVWLGDETIALHVARGNGITRHLDGATALFVAQGPDGYVSPDWYGLGPNEVPTWNYLAVELEGTMRRMDEAGLIDQLDRLSATQEAQLAPKTPWTRDKMDTRLFAQMTRGIIGFRMEISGWRGTRKLGQHKPAAARIGAADGADAAGRRAIAHLMRAA</sequence>
<reference evidence="1 2" key="1">
    <citation type="submission" date="2024-05" db="EMBL/GenBank/DDBJ databases">
        <authorList>
            <person name="Liu Q."/>
            <person name="Xin Y.-H."/>
        </authorList>
    </citation>
    <scope>NUCLEOTIDE SEQUENCE [LARGE SCALE GENOMIC DNA]</scope>
    <source>
        <strain evidence="1 2">CGMCC 1.15349</strain>
    </source>
</reference>
<keyword evidence="2" id="KW-1185">Reference proteome</keyword>
<gene>
    <name evidence="1" type="ORF">ABC969_05080</name>
</gene>
<dbReference type="EMBL" id="JBDIMF010000001">
    <property type="protein sequence ID" value="MEN2785791.1"/>
    <property type="molecule type" value="Genomic_DNA"/>
</dbReference>
<dbReference type="PIRSF" id="PIRSF010372">
    <property type="entry name" value="PaiB"/>
    <property type="match status" value="1"/>
</dbReference>
<protein>
    <submittedName>
        <fullName evidence="1">FMN-binding negative transcriptional regulator</fullName>
    </submittedName>
</protein>